<dbReference type="SUPFAM" id="SSF103190">
    <property type="entry name" value="Sensory domain-like"/>
    <property type="match status" value="1"/>
</dbReference>
<keyword evidence="12" id="KW-0902">Two-component regulatory system</keyword>
<keyword evidence="5" id="KW-0597">Phosphoprotein</keyword>
<evidence type="ECO:0000256" key="7">
    <source>
        <dbReference type="ARBA" id="ARBA00022692"/>
    </source>
</evidence>
<dbReference type="InterPro" id="IPR003594">
    <property type="entry name" value="HATPase_dom"/>
</dbReference>
<dbReference type="EC" id="2.7.13.3" evidence="3"/>
<dbReference type="PRINTS" id="PR00344">
    <property type="entry name" value="BCTRLSENSOR"/>
</dbReference>
<evidence type="ECO:0000256" key="6">
    <source>
        <dbReference type="ARBA" id="ARBA00022679"/>
    </source>
</evidence>
<dbReference type="InterPro" id="IPR029150">
    <property type="entry name" value="dCache_3"/>
</dbReference>
<dbReference type="SUPFAM" id="SSF55874">
    <property type="entry name" value="ATPase domain of HSP90 chaperone/DNA topoisomerase II/histidine kinase"/>
    <property type="match status" value="1"/>
</dbReference>
<dbReference type="Pfam" id="PF14827">
    <property type="entry name" value="dCache_3"/>
    <property type="match status" value="1"/>
</dbReference>
<comment type="caution">
    <text evidence="16">The sequence shown here is derived from an EMBL/GenBank/DDBJ whole genome shotgun (WGS) entry which is preliminary data.</text>
</comment>
<keyword evidence="14" id="KW-0472">Membrane</keyword>
<dbReference type="InterPro" id="IPR000014">
    <property type="entry name" value="PAS"/>
</dbReference>
<keyword evidence="7 14" id="KW-0812">Transmembrane</keyword>
<evidence type="ECO:0000313" key="16">
    <source>
        <dbReference type="EMBL" id="MBC8209400.1"/>
    </source>
</evidence>
<evidence type="ECO:0000256" key="13">
    <source>
        <dbReference type="SAM" id="Coils"/>
    </source>
</evidence>
<dbReference type="InterPro" id="IPR004358">
    <property type="entry name" value="Sig_transdc_His_kin-like_C"/>
</dbReference>
<dbReference type="InterPro" id="IPR036097">
    <property type="entry name" value="HisK_dim/P_sf"/>
</dbReference>
<dbReference type="InterPro" id="IPR035965">
    <property type="entry name" value="PAS-like_dom_sf"/>
</dbReference>
<dbReference type="Gene3D" id="1.10.287.130">
    <property type="match status" value="1"/>
</dbReference>
<dbReference type="Gene3D" id="3.30.565.10">
    <property type="entry name" value="Histidine kinase-like ATPase, C-terminal domain"/>
    <property type="match status" value="1"/>
</dbReference>
<proteinExistence type="predicted"/>
<protein>
    <recommendedName>
        <fullName evidence="3">histidine kinase</fullName>
        <ecNumber evidence="3">2.7.13.3</ecNumber>
    </recommendedName>
</protein>
<dbReference type="GO" id="GO:0005524">
    <property type="term" value="F:ATP binding"/>
    <property type="evidence" value="ECO:0007669"/>
    <property type="project" value="UniProtKB-KW"/>
</dbReference>
<dbReference type="PANTHER" id="PTHR43065">
    <property type="entry name" value="SENSOR HISTIDINE KINASE"/>
    <property type="match status" value="1"/>
</dbReference>
<dbReference type="SUPFAM" id="SSF47384">
    <property type="entry name" value="Homodimeric domain of signal transducing histidine kinase"/>
    <property type="match status" value="1"/>
</dbReference>
<keyword evidence="10" id="KW-0067">ATP-binding</keyword>
<dbReference type="Gene3D" id="3.30.450.20">
    <property type="entry name" value="PAS domain"/>
    <property type="match status" value="1"/>
</dbReference>
<evidence type="ECO:0000256" key="9">
    <source>
        <dbReference type="ARBA" id="ARBA00022777"/>
    </source>
</evidence>
<dbReference type="InterPro" id="IPR003661">
    <property type="entry name" value="HisK_dim/P_dom"/>
</dbReference>
<evidence type="ECO:0000256" key="5">
    <source>
        <dbReference type="ARBA" id="ARBA00022553"/>
    </source>
</evidence>
<keyword evidence="4" id="KW-1003">Cell membrane</keyword>
<feature type="transmembrane region" description="Helical" evidence="14">
    <location>
        <begin position="12"/>
        <end position="33"/>
    </location>
</feature>
<evidence type="ECO:0000256" key="14">
    <source>
        <dbReference type="SAM" id="Phobius"/>
    </source>
</evidence>
<dbReference type="GO" id="GO:0005886">
    <property type="term" value="C:plasma membrane"/>
    <property type="evidence" value="ECO:0007669"/>
    <property type="project" value="UniProtKB-SubCell"/>
</dbReference>
<dbReference type="SMART" id="SM00388">
    <property type="entry name" value="HisKA"/>
    <property type="match status" value="1"/>
</dbReference>
<dbReference type="AlphaFoldDB" id="A0A8J6NCN8"/>
<organism evidence="16 17">
    <name type="scientific">Candidatus Desulfatifera sulfidica</name>
    <dbReference type="NCBI Taxonomy" id="2841691"/>
    <lineage>
        <taxon>Bacteria</taxon>
        <taxon>Pseudomonadati</taxon>
        <taxon>Thermodesulfobacteriota</taxon>
        <taxon>Desulfobulbia</taxon>
        <taxon>Desulfobulbales</taxon>
        <taxon>Desulfobulbaceae</taxon>
        <taxon>Candidatus Desulfatifera</taxon>
    </lineage>
</organism>
<dbReference type="InterPro" id="IPR005467">
    <property type="entry name" value="His_kinase_dom"/>
</dbReference>
<comment type="catalytic activity">
    <reaction evidence="1">
        <text>ATP + protein L-histidine = ADP + protein N-phospho-L-histidine.</text>
        <dbReference type="EC" id="2.7.13.3"/>
    </reaction>
</comment>
<dbReference type="Pfam" id="PF00512">
    <property type="entry name" value="HisKA"/>
    <property type="match status" value="1"/>
</dbReference>
<dbReference type="PROSITE" id="PS50109">
    <property type="entry name" value="HIS_KIN"/>
    <property type="match status" value="1"/>
</dbReference>
<evidence type="ECO:0000313" key="17">
    <source>
        <dbReference type="Proteomes" id="UP000599024"/>
    </source>
</evidence>
<evidence type="ECO:0000256" key="12">
    <source>
        <dbReference type="ARBA" id="ARBA00023012"/>
    </source>
</evidence>
<dbReference type="Pfam" id="PF02518">
    <property type="entry name" value="HATPase_c"/>
    <property type="match status" value="1"/>
</dbReference>
<dbReference type="SMART" id="SM00091">
    <property type="entry name" value="PAS"/>
    <property type="match status" value="1"/>
</dbReference>
<dbReference type="Proteomes" id="UP000599024">
    <property type="component" value="Unassembled WGS sequence"/>
</dbReference>
<dbReference type="SMART" id="SM00387">
    <property type="entry name" value="HATPase_c"/>
    <property type="match status" value="1"/>
</dbReference>
<evidence type="ECO:0000256" key="4">
    <source>
        <dbReference type="ARBA" id="ARBA00022475"/>
    </source>
</evidence>
<reference evidence="16 17" key="1">
    <citation type="submission" date="2020-08" db="EMBL/GenBank/DDBJ databases">
        <title>Bridging the membrane lipid divide: bacteria of the FCB group superphylum have the potential to synthesize archaeal ether lipids.</title>
        <authorList>
            <person name="Villanueva L."/>
            <person name="Von Meijenfeldt F.A.B."/>
            <person name="Westbye A.B."/>
            <person name="Yadav S."/>
            <person name="Hopmans E.C."/>
            <person name="Dutilh B.E."/>
            <person name="Sinninghe Damste J.S."/>
        </authorList>
    </citation>
    <scope>NUCLEOTIDE SEQUENCE [LARGE SCALE GENOMIC DNA]</scope>
    <source>
        <strain evidence="16">NIOZ-UU81</strain>
    </source>
</reference>
<dbReference type="Pfam" id="PF13426">
    <property type="entry name" value="PAS_9"/>
    <property type="match status" value="1"/>
</dbReference>
<evidence type="ECO:0000256" key="8">
    <source>
        <dbReference type="ARBA" id="ARBA00022741"/>
    </source>
</evidence>
<dbReference type="GO" id="GO:0000155">
    <property type="term" value="F:phosphorelay sensor kinase activity"/>
    <property type="evidence" value="ECO:0007669"/>
    <property type="project" value="InterPro"/>
</dbReference>
<name>A0A8J6NCN8_9BACT</name>
<evidence type="ECO:0000256" key="2">
    <source>
        <dbReference type="ARBA" id="ARBA00004651"/>
    </source>
</evidence>
<evidence type="ECO:0000259" key="15">
    <source>
        <dbReference type="PROSITE" id="PS50109"/>
    </source>
</evidence>
<gene>
    <name evidence="16" type="ORF">H8E79_09580</name>
</gene>
<keyword evidence="8" id="KW-0547">Nucleotide-binding</keyword>
<dbReference type="CDD" id="cd00082">
    <property type="entry name" value="HisKA"/>
    <property type="match status" value="1"/>
</dbReference>
<evidence type="ECO:0000256" key="3">
    <source>
        <dbReference type="ARBA" id="ARBA00012438"/>
    </source>
</evidence>
<dbReference type="InterPro" id="IPR036890">
    <property type="entry name" value="HATPase_C_sf"/>
</dbReference>
<feature type="coiled-coil region" evidence="13">
    <location>
        <begin position="341"/>
        <end position="368"/>
    </location>
</feature>
<dbReference type="CDD" id="cd00130">
    <property type="entry name" value="PAS"/>
    <property type="match status" value="1"/>
</dbReference>
<evidence type="ECO:0000256" key="10">
    <source>
        <dbReference type="ARBA" id="ARBA00022840"/>
    </source>
</evidence>
<dbReference type="InterPro" id="IPR029151">
    <property type="entry name" value="Sensor-like_sf"/>
</dbReference>
<feature type="domain" description="Histidine kinase" evidence="15">
    <location>
        <begin position="518"/>
        <end position="743"/>
    </location>
</feature>
<sequence length="756" mass="85297">MNHIHVVAIRKPLLISVCLALLIALSLFSYFLYSQWQNQLERKITNKKQRIEKIINLQLKVQARELRLAIQHIIQGKNLEQAFLMRDRQNLLDIASPLYNHMLEEHDISHFYFIDLDQTSFLRVHHPDRYGDLISRHTLDQAIKTGTAASGIELGPFGTFTHSYVTPWLIKGQLAGYLEVGKDVKSLATDLKKILNEDFLFLVNKTYLDKNKWTEGLKILDQKGQWDNLTDYIITEQTIKQLPPESLADIDFGLNLTNNTSFHIKSDNTDYLANSLPLNDASRTVVGQILILLDYSIDRSSLRQIFQLIATFTFIGLLIAIATSLFIGRQQKQLQATYTKLQDEIEVRKKTEEDLKEYEEHLEHQVAIRTATLDQSYKQLEIAKQEWEQCFDAMEDIVTIQDMDMTIIRANKSAHNFFNLSLGQLVGAKCHALFRGQKHPCDDCPLLRSISDGQQHKGIITHQHLDTIFQISSGIIYDSDMNFQYLVHVAQDITGRRKLEDELSQKRKMDALGTLAGGIAHDFNNILTAILGFTQLSIYGSKKGLDVSEHLQEVLNASRQAQDLVKQILTFSRKSDNSAAQNIEPHLVVQESLKLLRASFPKSIEIIEDVDPACGMITAEQIKIQQVVVNLCTNALHAMEGTKGVLQVGLRQTLLGESDLIGHPDLSPGHYIELLVSDNGCGIDPRTLEHIFEPFFTTKESGKGTGLGLSTTHGIVKECGGMIKVDSVPGQGTTFRIFFPVLQNDSEQSSSLPEEN</sequence>
<keyword evidence="6" id="KW-0808">Transferase</keyword>
<dbReference type="SUPFAM" id="SSF55785">
    <property type="entry name" value="PYP-like sensor domain (PAS domain)"/>
    <property type="match status" value="1"/>
</dbReference>
<evidence type="ECO:0000256" key="1">
    <source>
        <dbReference type="ARBA" id="ARBA00000085"/>
    </source>
</evidence>
<keyword evidence="11 14" id="KW-1133">Transmembrane helix</keyword>
<keyword evidence="13" id="KW-0175">Coiled coil</keyword>
<feature type="transmembrane region" description="Helical" evidence="14">
    <location>
        <begin position="305"/>
        <end position="327"/>
    </location>
</feature>
<comment type="subcellular location">
    <subcellularLocation>
        <location evidence="2">Cell membrane</location>
        <topology evidence="2">Multi-pass membrane protein</topology>
    </subcellularLocation>
</comment>
<keyword evidence="9" id="KW-0418">Kinase</keyword>
<evidence type="ECO:0000256" key="11">
    <source>
        <dbReference type="ARBA" id="ARBA00022989"/>
    </source>
</evidence>
<dbReference type="EMBL" id="JACNLK010000099">
    <property type="protein sequence ID" value="MBC8209400.1"/>
    <property type="molecule type" value="Genomic_DNA"/>
</dbReference>
<dbReference type="PANTHER" id="PTHR43065:SF46">
    <property type="entry name" value="C4-DICARBOXYLATE TRANSPORT SENSOR PROTEIN DCTB"/>
    <property type="match status" value="1"/>
</dbReference>
<accession>A0A8J6NCN8</accession>